<proteinExistence type="inferred from homology"/>
<dbReference type="EMBL" id="JQIF01000040">
    <property type="protein sequence ID" value="KGJ53348.1"/>
    <property type="molecule type" value="Genomic_DNA"/>
</dbReference>
<keyword evidence="3" id="KW-1133">Transmembrane helix</keyword>
<evidence type="ECO:0000313" key="6">
    <source>
        <dbReference type="EMBL" id="KGJ53348.1"/>
    </source>
</evidence>
<organism evidence="6 7">
    <name type="scientific">Clostridium innocuum</name>
    <dbReference type="NCBI Taxonomy" id="1522"/>
    <lineage>
        <taxon>Bacteria</taxon>
        <taxon>Bacillati</taxon>
        <taxon>Bacillota</taxon>
        <taxon>Clostridia</taxon>
        <taxon>Eubacteriales</taxon>
        <taxon>Clostridiaceae</taxon>
        <taxon>Clostridium</taxon>
    </lineage>
</organism>
<feature type="transmembrane region" description="Helical" evidence="3">
    <location>
        <begin position="21"/>
        <end position="43"/>
    </location>
</feature>
<reference evidence="6 7" key="1">
    <citation type="submission" date="2014-08" db="EMBL/GenBank/DDBJ databases">
        <title>Clostridium innocuum, an unnegligible vancomycin-resistant pathogen causing extra-intestinal infections.</title>
        <authorList>
            <person name="Feng Y."/>
            <person name="Chiu C.-H."/>
        </authorList>
    </citation>
    <scope>NUCLEOTIDE SEQUENCE [LARGE SCALE GENOMIC DNA]</scope>
    <source>
        <strain evidence="6 7">AN88</strain>
    </source>
</reference>
<dbReference type="AlphaFoldDB" id="A0A099I903"/>
<comment type="similarity">
    <text evidence="1">Belongs to the DnaB/DnaD family.</text>
</comment>
<evidence type="ECO:0000256" key="1">
    <source>
        <dbReference type="ARBA" id="ARBA00093462"/>
    </source>
</evidence>
<evidence type="ECO:0000259" key="5">
    <source>
        <dbReference type="Pfam" id="PF25888"/>
    </source>
</evidence>
<dbReference type="Pfam" id="PF25888">
    <property type="entry name" value="WHD_DnaB"/>
    <property type="match status" value="1"/>
</dbReference>
<accession>A0A099I903</accession>
<dbReference type="InterPro" id="IPR058660">
    <property type="entry name" value="WHD_DnaB"/>
</dbReference>
<evidence type="ECO:0000256" key="3">
    <source>
        <dbReference type="SAM" id="Phobius"/>
    </source>
</evidence>
<keyword evidence="3" id="KW-0472">Membrane</keyword>
<feature type="domain" description="Replicative helicase loading/DNA remodeling protein DnaB N-terminal winged helix" evidence="5">
    <location>
        <begin position="17"/>
        <end position="251"/>
    </location>
</feature>
<evidence type="ECO:0000256" key="2">
    <source>
        <dbReference type="SAM" id="MobiDB-lite"/>
    </source>
</evidence>
<keyword evidence="3" id="KW-0812">Transmembrane</keyword>
<name>A0A099I903_CLOIN</name>
<dbReference type="Gene3D" id="1.10.10.630">
    <property type="entry name" value="DnaD domain-like"/>
    <property type="match status" value="1"/>
</dbReference>
<dbReference type="RefSeq" id="WP_044905135.1">
    <property type="nucleotide sequence ID" value="NZ_JQIF01000040.1"/>
</dbReference>
<comment type="caution">
    <text evidence="6">The sequence shown here is derived from an EMBL/GenBank/DDBJ whole genome shotgun (WGS) entry which is preliminary data.</text>
</comment>
<protein>
    <submittedName>
        <fullName evidence="6">Replication protein DnaD</fullName>
    </submittedName>
</protein>
<dbReference type="Proteomes" id="UP000030008">
    <property type="component" value="Unassembled WGS sequence"/>
</dbReference>
<evidence type="ECO:0000259" key="4">
    <source>
        <dbReference type="Pfam" id="PF07261"/>
    </source>
</evidence>
<dbReference type="InterPro" id="IPR034829">
    <property type="entry name" value="DnaD-like_sf"/>
</dbReference>
<dbReference type="Pfam" id="PF07261">
    <property type="entry name" value="DnaB_2"/>
    <property type="match status" value="1"/>
</dbReference>
<sequence length="398" mass="46798">MNRKEDKCRIEVQGEMTAERYASFTMLYVPLIGSDAAALYHTLVSIGTRNQKIRNHILIQTISMLSMEAMEKSRHVLEQYLLVKTFYDAAKNSYLYQVFMPKDGNEFLRHEVFGRLYLKEMGKDVYEFNKLSFAKPCEDKSAYQEITIPFVNILKEDWQDVQEEDFRKLKPQQDLLHHNDIPLSFNYDRFLTGLPQMVFPSSARNEKNLRIIGELATIHGIDEITMRKLVSQSMDLKTNTLNVEQLKRKVRSCKSEFHAEENKDPYRLPPVRFLQNLQHGVEVSRSDKYLIEALISDFKMKPEVVNVLIEYVLKMKNQQFPKAYVEKVASTWVRLEIDTSEKALAHIQSETEEKGSRRKPVQNKELPSWYHNQEEIKVDVEDFDEDELLQKMKKLRGE</sequence>
<evidence type="ECO:0000313" key="7">
    <source>
        <dbReference type="Proteomes" id="UP000030008"/>
    </source>
</evidence>
<dbReference type="InterPro" id="IPR006343">
    <property type="entry name" value="DnaB/C_C"/>
</dbReference>
<feature type="domain" description="DnaB/C C-terminal" evidence="4">
    <location>
        <begin position="282"/>
        <end position="347"/>
    </location>
</feature>
<feature type="region of interest" description="Disordered" evidence="2">
    <location>
        <begin position="348"/>
        <end position="368"/>
    </location>
</feature>
<gene>
    <name evidence="6" type="ORF">CIAN88_09230</name>
</gene>